<gene>
    <name evidence="1" type="ORF">B6S09_03205</name>
    <name evidence="2" type="ORF">LY04_01118</name>
</gene>
<reference evidence="2 4" key="2">
    <citation type="submission" date="2019-03" db="EMBL/GenBank/DDBJ databases">
        <title>Genomic Encyclopedia of Archaeal and Bacterial Type Strains, Phase II (KMG-II): from individual species to whole genera.</title>
        <authorList>
            <person name="Goeker M."/>
        </authorList>
    </citation>
    <scope>NUCLEOTIDE SEQUENCE [LARGE SCALE GENOMIC DNA]</scope>
    <source>
        <strain evidence="2 4">DSM 15594</strain>
    </source>
</reference>
<dbReference type="OrthoDB" id="7061360at2"/>
<name>A0A235CN51_9GAMM</name>
<sequence length="159" mass="17040">MATPVHANLLINDSQLGDSLNQAVHQGRRGDFGLLLAMLSEDARDLPRIEEPAAGSAEPDWRQHFSLPAPTPPLFAEPEDTARVAGLSQLAGTLQQDSLRLLLAMRGEPLKPSPDELPAEVASNLAPRALARMQGKLNALLPEQPGRLLEVLEAVHATA</sequence>
<keyword evidence="4" id="KW-1185">Reference proteome</keyword>
<dbReference type="AlphaFoldDB" id="A0A235CN51"/>
<proteinExistence type="predicted"/>
<dbReference type="InterPro" id="IPR021879">
    <property type="entry name" value="VC2046_fam"/>
</dbReference>
<evidence type="ECO:0000313" key="4">
    <source>
        <dbReference type="Proteomes" id="UP000295058"/>
    </source>
</evidence>
<evidence type="ECO:0000313" key="2">
    <source>
        <dbReference type="EMBL" id="TDW60125.1"/>
    </source>
</evidence>
<dbReference type="RefSeq" id="WP_094277048.1">
    <property type="nucleotide sequence ID" value="NZ_NQJF01000002.1"/>
</dbReference>
<dbReference type="Proteomes" id="UP000243640">
    <property type="component" value="Unassembled WGS sequence"/>
</dbReference>
<evidence type="ECO:0000313" key="1">
    <source>
        <dbReference type="EMBL" id="OYD25859.1"/>
    </source>
</evidence>
<evidence type="ECO:0000313" key="3">
    <source>
        <dbReference type="Proteomes" id="UP000243640"/>
    </source>
</evidence>
<comment type="caution">
    <text evidence="1">The sequence shown here is derived from an EMBL/GenBank/DDBJ whole genome shotgun (WGS) entry which is preliminary data.</text>
</comment>
<dbReference type="EMBL" id="SODO01000003">
    <property type="protein sequence ID" value="TDW60125.1"/>
    <property type="molecule type" value="Genomic_DNA"/>
</dbReference>
<accession>A0A235CN51</accession>
<dbReference type="Pfam" id="PF11993">
    <property type="entry name" value="VC2046"/>
    <property type="match status" value="1"/>
</dbReference>
<dbReference type="Proteomes" id="UP000295058">
    <property type="component" value="Unassembled WGS sequence"/>
</dbReference>
<reference evidence="1 3" key="1">
    <citation type="submission" date="2017-08" db="EMBL/GenBank/DDBJ databases">
        <title>Draft Genome Sequence of the Marine Bacterium Oceanimonas baumannii ATCC 700832.</title>
        <authorList>
            <person name="Mcclelland W.D."/>
            <person name="Brennan M.A."/>
            <person name="Trachtenberg A.M."/>
            <person name="Maclea K.S."/>
        </authorList>
    </citation>
    <scope>NUCLEOTIDE SEQUENCE [LARGE SCALE GENOMIC DNA]</scope>
    <source>
        <strain evidence="1 3">ATCC 700832</strain>
    </source>
</reference>
<protein>
    <submittedName>
        <fullName evidence="2">Ribosomal S4p-like protein</fullName>
    </submittedName>
</protein>
<organism evidence="1 3">
    <name type="scientific">Oceanimonas baumannii</name>
    <dbReference type="NCBI Taxonomy" id="129578"/>
    <lineage>
        <taxon>Bacteria</taxon>
        <taxon>Pseudomonadati</taxon>
        <taxon>Pseudomonadota</taxon>
        <taxon>Gammaproteobacteria</taxon>
        <taxon>Aeromonadales</taxon>
        <taxon>Aeromonadaceae</taxon>
        <taxon>Oceanimonas</taxon>
    </lineage>
</organism>
<dbReference type="EMBL" id="NQJF01000002">
    <property type="protein sequence ID" value="OYD25859.1"/>
    <property type="molecule type" value="Genomic_DNA"/>
</dbReference>